<organism evidence="1 2">
    <name type="scientific">Citrullus colocynthis</name>
    <name type="common">colocynth</name>
    <dbReference type="NCBI Taxonomy" id="252529"/>
    <lineage>
        <taxon>Eukaryota</taxon>
        <taxon>Viridiplantae</taxon>
        <taxon>Streptophyta</taxon>
        <taxon>Embryophyta</taxon>
        <taxon>Tracheophyta</taxon>
        <taxon>Spermatophyta</taxon>
        <taxon>Magnoliopsida</taxon>
        <taxon>eudicotyledons</taxon>
        <taxon>Gunneridae</taxon>
        <taxon>Pentapetalae</taxon>
        <taxon>rosids</taxon>
        <taxon>fabids</taxon>
        <taxon>Cucurbitales</taxon>
        <taxon>Cucurbitaceae</taxon>
        <taxon>Benincaseae</taxon>
        <taxon>Citrullus</taxon>
    </lineage>
</organism>
<accession>A0ABP0Z6F9</accession>
<evidence type="ECO:0000313" key="1">
    <source>
        <dbReference type="EMBL" id="CAK9328353.1"/>
    </source>
</evidence>
<gene>
    <name evidence="1" type="ORF">CITCOLO1_LOCUS20766</name>
</gene>
<proteinExistence type="predicted"/>
<reference evidence="1 2" key="1">
    <citation type="submission" date="2024-03" db="EMBL/GenBank/DDBJ databases">
        <authorList>
            <person name="Gkanogiannis A."/>
            <person name="Becerra Lopez-Lavalle L."/>
        </authorList>
    </citation>
    <scope>NUCLEOTIDE SEQUENCE [LARGE SCALE GENOMIC DNA]</scope>
</reference>
<dbReference type="EMBL" id="OZ021742">
    <property type="protein sequence ID" value="CAK9328353.1"/>
    <property type="molecule type" value="Genomic_DNA"/>
</dbReference>
<keyword evidence="2" id="KW-1185">Reference proteome</keyword>
<dbReference type="Proteomes" id="UP001642487">
    <property type="component" value="Chromosome 8"/>
</dbReference>
<protein>
    <submittedName>
        <fullName evidence="1">Uncharacterized protein</fullName>
    </submittedName>
</protein>
<evidence type="ECO:0000313" key="2">
    <source>
        <dbReference type="Proteomes" id="UP001642487"/>
    </source>
</evidence>
<sequence>MIDTPPVAVVHRSPVAGIRRSQVSTLFELDSSGCDLFLPCFGLNLGFVEFSLLSSSELEEFSSVCSIGTSKPIVTSAQGFAREKGFDCANFEVLNHNIGNG</sequence>
<name>A0ABP0Z6F9_9ROSI</name>